<dbReference type="AlphaFoldDB" id="A0A834GCD9"/>
<dbReference type="InterPro" id="IPR007750">
    <property type="entry name" value="DUF674"/>
</dbReference>
<name>A0A834GCD9_RHOSS</name>
<dbReference type="PANTHER" id="PTHR33103:SF19">
    <property type="entry name" value="OS09G0544700 PROTEIN"/>
    <property type="match status" value="1"/>
</dbReference>
<keyword evidence="2" id="KW-1185">Reference proteome</keyword>
<dbReference type="PANTHER" id="PTHR33103">
    <property type="entry name" value="OS01G0153900 PROTEIN"/>
    <property type="match status" value="1"/>
</dbReference>
<dbReference type="Proteomes" id="UP000626092">
    <property type="component" value="Unassembled WGS sequence"/>
</dbReference>
<evidence type="ECO:0000313" key="2">
    <source>
        <dbReference type="Proteomes" id="UP000626092"/>
    </source>
</evidence>
<protein>
    <recommendedName>
        <fullName evidence="3">DUF674 family protein</fullName>
    </recommendedName>
</protein>
<sequence>MATSSETKVSLRILTDTKGKRVLFAEGGKDFVDFLFHLLHLPVGTVVRLFTEQTMVGTLGNLYESIENLSETHFQSNQTKDSVLKPKAPFSGTQVPLLSLDNCTSFDKKLYTCPSNSTRNHDTNPGFLRPGQIRYHPYVADNTCAVCPQCNSNMSADIHFVAAVNEVGAAADQGGFVKGVVTYMVTDDLVVTPMSTISSISVLRKFDVMEVGALEERVVNLGMPELAIALIMASSSKQVSLKLLIDTKNNKVLFAEAGKDFVDFLFTLLSLPVGSVIRLLTAKSMVGCLGNLYGSIENMNETYMQPNHKKEDLLKPKAVVTSKEVPLLLTDDVSAVKKVYMCGSYHRFIADDPRAICPTCKYTISTEVPFVAPEVAKDGFSGEGGYVKGVVTYMVMDDLVVTPMSTISGITLLSKCNVTNVGALEEKVVSFGMNEV</sequence>
<evidence type="ECO:0008006" key="3">
    <source>
        <dbReference type="Google" id="ProtNLM"/>
    </source>
</evidence>
<dbReference type="OrthoDB" id="2014278at2759"/>
<evidence type="ECO:0000313" key="1">
    <source>
        <dbReference type="EMBL" id="KAF7131614.1"/>
    </source>
</evidence>
<organism evidence="1 2">
    <name type="scientific">Rhododendron simsii</name>
    <name type="common">Sims's rhododendron</name>
    <dbReference type="NCBI Taxonomy" id="118357"/>
    <lineage>
        <taxon>Eukaryota</taxon>
        <taxon>Viridiplantae</taxon>
        <taxon>Streptophyta</taxon>
        <taxon>Embryophyta</taxon>
        <taxon>Tracheophyta</taxon>
        <taxon>Spermatophyta</taxon>
        <taxon>Magnoliopsida</taxon>
        <taxon>eudicotyledons</taxon>
        <taxon>Gunneridae</taxon>
        <taxon>Pentapetalae</taxon>
        <taxon>asterids</taxon>
        <taxon>Ericales</taxon>
        <taxon>Ericaceae</taxon>
        <taxon>Ericoideae</taxon>
        <taxon>Rhodoreae</taxon>
        <taxon>Rhododendron</taxon>
    </lineage>
</organism>
<dbReference type="EMBL" id="WJXA01000009">
    <property type="protein sequence ID" value="KAF7131614.1"/>
    <property type="molecule type" value="Genomic_DNA"/>
</dbReference>
<accession>A0A834GCD9</accession>
<proteinExistence type="predicted"/>
<reference evidence="1" key="1">
    <citation type="submission" date="2019-11" db="EMBL/GenBank/DDBJ databases">
        <authorList>
            <person name="Liu Y."/>
            <person name="Hou J."/>
            <person name="Li T.-Q."/>
            <person name="Guan C.-H."/>
            <person name="Wu X."/>
            <person name="Wu H.-Z."/>
            <person name="Ling F."/>
            <person name="Zhang R."/>
            <person name="Shi X.-G."/>
            <person name="Ren J.-P."/>
            <person name="Chen E.-F."/>
            <person name="Sun J.-M."/>
        </authorList>
    </citation>
    <scope>NUCLEOTIDE SEQUENCE</scope>
    <source>
        <strain evidence="1">Adult_tree_wgs_1</strain>
        <tissue evidence="1">Leaves</tissue>
    </source>
</reference>
<comment type="caution">
    <text evidence="1">The sequence shown here is derived from an EMBL/GenBank/DDBJ whole genome shotgun (WGS) entry which is preliminary data.</text>
</comment>
<dbReference type="Pfam" id="PF05056">
    <property type="entry name" value="DUF674"/>
    <property type="match status" value="1"/>
</dbReference>
<gene>
    <name evidence="1" type="ORF">RHSIM_Rhsim09G0159000</name>
</gene>